<dbReference type="EMBL" id="BARS01007312">
    <property type="protein sequence ID" value="GAF81347.1"/>
    <property type="molecule type" value="Genomic_DNA"/>
</dbReference>
<dbReference type="Pfam" id="PF00753">
    <property type="entry name" value="Lactamase_B"/>
    <property type="match status" value="1"/>
</dbReference>
<dbReference type="SUPFAM" id="SSF56281">
    <property type="entry name" value="Metallo-hydrolase/oxidoreductase"/>
    <property type="match status" value="1"/>
</dbReference>
<organism evidence="2">
    <name type="scientific">marine sediment metagenome</name>
    <dbReference type="NCBI Taxonomy" id="412755"/>
    <lineage>
        <taxon>unclassified sequences</taxon>
        <taxon>metagenomes</taxon>
        <taxon>ecological metagenomes</taxon>
    </lineage>
</organism>
<name>X0SZI3_9ZZZZ</name>
<dbReference type="SMART" id="SM00849">
    <property type="entry name" value="Lactamase_B"/>
    <property type="match status" value="1"/>
</dbReference>
<proteinExistence type="predicted"/>
<evidence type="ECO:0000259" key="1">
    <source>
        <dbReference type="SMART" id="SM00849"/>
    </source>
</evidence>
<protein>
    <recommendedName>
        <fullName evidence="1">Metallo-beta-lactamase domain-containing protein</fullName>
    </recommendedName>
</protein>
<feature type="non-terminal residue" evidence="2">
    <location>
        <position position="286"/>
    </location>
</feature>
<reference evidence="2" key="1">
    <citation type="journal article" date="2014" name="Front. Microbiol.">
        <title>High frequency of phylogenetically diverse reductive dehalogenase-homologous genes in deep subseafloor sedimentary metagenomes.</title>
        <authorList>
            <person name="Kawai M."/>
            <person name="Futagami T."/>
            <person name="Toyoda A."/>
            <person name="Takaki Y."/>
            <person name="Nishi S."/>
            <person name="Hori S."/>
            <person name="Arai W."/>
            <person name="Tsubouchi T."/>
            <person name="Morono Y."/>
            <person name="Uchiyama I."/>
            <person name="Ito T."/>
            <person name="Fujiyama A."/>
            <person name="Inagaki F."/>
            <person name="Takami H."/>
        </authorList>
    </citation>
    <scope>NUCLEOTIDE SEQUENCE</scope>
    <source>
        <strain evidence="2">Expedition CK06-06</strain>
    </source>
</reference>
<dbReference type="PANTHER" id="PTHR42951:SF4">
    <property type="entry name" value="ACYL-COENZYME A THIOESTERASE MBLAC2"/>
    <property type="match status" value="1"/>
</dbReference>
<comment type="caution">
    <text evidence="2">The sequence shown here is derived from an EMBL/GenBank/DDBJ whole genome shotgun (WGS) entry which is preliminary data.</text>
</comment>
<dbReference type="InterPro" id="IPR036866">
    <property type="entry name" value="RibonucZ/Hydroxyglut_hydro"/>
</dbReference>
<dbReference type="InterPro" id="IPR001279">
    <property type="entry name" value="Metallo-B-lactamas"/>
</dbReference>
<evidence type="ECO:0000313" key="2">
    <source>
        <dbReference type="EMBL" id="GAF81347.1"/>
    </source>
</evidence>
<dbReference type="Gene3D" id="3.60.15.10">
    <property type="entry name" value="Ribonuclease Z/Hydroxyacylglutathione hydrolase-like"/>
    <property type="match status" value="1"/>
</dbReference>
<dbReference type="PANTHER" id="PTHR42951">
    <property type="entry name" value="METALLO-BETA-LACTAMASE DOMAIN-CONTAINING"/>
    <property type="match status" value="1"/>
</dbReference>
<feature type="domain" description="Metallo-beta-lactamase" evidence="1">
    <location>
        <begin position="34"/>
        <end position="249"/>
    </location>
</feature>
<sequence length="286" mass="31300">MPPKSKNLPEVRRFESNSGVRIYRITCEAFPGFAANIYLLLEAGPPTIVDSGSGFGDANKQLLTGLEQVRSEFGESVTLADVKRIIITHGHIDHFGGLGFLHGEIPEAEIAIHQLDARILTAFEERVDVAKKAIHRFLQQAGVGGTMLQGFMDVYGYSKKNMHSLPVARTLVDHQELDGLGFIHTPGHCPGQVCIAVGNVLLTADHVLRDISPHQAPESIMPYTGLGHYLESLDKVRRMDGFEMALGGHGDSIADVYKRIDVIRQGHLRKLEKVLSVISGSSESMT</sequence>
<gene>
    <name evidence="2" type="ORF">S01H1_14093</name>
</gene>
<dbReference type="InterPro" id="IPR050855">
    <property type="entry name" value="NDM-1-like"/>
</dbReference>
<accession>X0SZI3</accession>
<dbReference type="AlphaFoldDB" id="X0SZI3"/>